<accession>A7S2V2</accession>
<evidence type="ECO:0000256" key="1">
    <source>
        <dbReference type="SAM" id="MobiDB-lite"/>
    </source>
</evidence>
<evidence type="ECO:0008006" key="5">
    <source>
        <dbReference type="Google" id="ProtNLM"/>
    </source>
</evidence>
<evidence type="ECO:0000313" key="4">
    <source>
        <dbReference type="Proteomes" id="UP000001593"/>
    </source>
</evidence>
<feature type="compositionally biased region" description="Polar residues" evidence="1">
    <location>
        <begin position="223"/>
        <end position="240"/>
    </location>
</feature>
<name>A7S2V2_NEMVE</name>
<sequence>MTLGSGLSALCLIMSIATCLGQNLLHEVDDYYRRSIKFVAQPGKRLLVPISGANTSNETVTQKSLLANDIIDCTFECLAEKWCHSLNVKLTLTKSGQHVCELIVTDKYNHSEYLVQDNDSVHLGIKTCIGLLAREKHSNIFANLNLALWVVSSKESLQPSDVVVKGIDRLRDQIVKRSNYPKAQGRLKTLSQERGYPPPKALNLRGRESHLQKSVERARIPKAQNQDQQPSNTEDQASSDSVEEVMEIQPTSSLVGGIQNGDELIDDDFVTKSDLKSELKKIWTKFNVLESPISELTRKIQLLEDENSKLKATSTNVRLDSRTNSSSSKRQKKTNLPKSGENDVEIIDRSLVRDDGQQQAQKPEPVIIIVEDSMIKDIDGNKLSRKQVVKRVYRGKTAENIEGEMCNISIPEGTLASHVIIHAGTNNLPTDSPETCANKLASLANKAKQCFPDAKVAVSSLT</sequence>
<feature type="compositionally biased region" description="Basic and acidic residues" evidence="1">
    <location>
        <begin position="205"/>
        <end position="219"/>
    </location>
</feature>
<gene>
    <name evidence="3" type="ORF">NEMVEDRAFT_v1g242460</name>
</gene>
<evidence type="ECO:0000313" key="3">
    <source>
        <dbReference type="EMBL" id="EDO41993.1"/>
    </source>
</evidence>
<dbReference type="Gene3D" id="3.40.50.12690">
    <property type="match status" value="1"/>
</dbReference>
<organism evidence="3 4">
    <name type="scientific">Nematostella vectensis</name>
    <name type="common">Starlet sea anemone</name>
    <dbReference type="NCBI Taxonomy" id="45351"/>
    <lineage>
        <taxon>Eukaryota</taxon>
        <taxon>Metazoa</taxon>
        <taxon>Cnidaria</taxon>
        <taxon>Anthozoa</taxon>
        <taxon>Hexacorallia</taxon>
        <taxon>Actiniaria</taxon>
        <taxon>Edwardsiidae</taxon>
        <taxon>Nematostella</taxon>
    </lineage>
</organism>
<feature type="chain" id="PRO_5002714065" description="Macro domain-containing protein" evidence="2">
    <location>
        <begin position="22"/>
        <end position="462"/>
    </location>
</feature>
<evidence type="ECO:0000256" key="2">
    <source>
        <dbReference type="SAM" id="SignalP"/>
    </source>
</evidence>
<dbReference type="HOGENOM" id="CLU_592262_0_0_1"/>
<feature type="signal peptide" evidence="2">
    <location>
        <begin position="1"/>
        <end position="21"/>
    </location>
</feature>
<proteinExistence type="predicted"/>
<feature type="region of interest" description="Disordered" evidence="1">
    <location>
        <begin position="314"/>
        <end position="345"/>
    </location>
</feature>
<dbReference type="SUPFAM" id="SSF52266">
    <property type="entry name" value="SGNH hydrolase"/>
    <property type="match status" value="1"/>
</dbReference>
<keyword evidence="4" id="KW-1185">Reference proteome</keyword>
<dbReference type="EMBL" id="DS469570">
    <property type="protein sequence ID" value="EDO41993.1"/>
    <property type="molecule type" value="Genomic_DNA"/>
</dbReference>
<dbReference type="AlphaFoldDB" id="A7S2V2"/>
<keyword evidence="2" id="KW-0732">Signal</keyword>
<feature type="compositionally biased region" description="Polar residues" evidence="1">
    <location>
        <begin position="314"/>
        <end position="328"/>
    </location>
</feature>
<protein>
    <recommendedName>
        <fullName evidence="5">Macro domain-containing protein</fullName>
    </recommendedName>
</protein>
<feature type="region of interest" description="Disordered" evidence="1">
    <location>
        <begin position="185"/>
        <end position="245"/>
    </location>
</feature>
<dbReference type="Proteomes" id="UP000001593">
    <property type="component" value="Unassembled WGS sequence"/>
</dbReference>
<dbReference type="InParanoid" id="A7S2V2"/>
<reference evidence="3 4" key="1">
    <citation type="journal article" date="2007" name="Science">
        <title>Sea anemone genome reveals ancestral eumetazoan gene repertoire and genomic organization.</title>
        <authorList>
            <person name="Putnam N.H."/>
            <person name="Srivastava M."/>
            <person name="Hellsten U."/>
            <person name="Dirks B."/>
            <person name="Chapman J."/>
            <person name="Salamov A."/>
            <person name="Terry A."/>
            <person name="Shapiro H."/>
            <person name="Lindquist E."/>
            <person name="Kapitonov V.V."/>
            <person name="Jurka J."/>
            <person name="Genikhovich G."/>
            <person name="Grigoriev I.V."/>
            <person name="Lucas S.M."/>
            <person name="Steele R.E."/>
            <person name="Finnerty J.R."/>
            <person name="Technau U."/>
            <person name="Martindale M.Q."/>
            <person name="Rokhsar D.S."/>
        </authorList>
    </citation>
    <scope>NUCLEOTIDE SEQUENCE [LARGE SCALE GENOMIC DNA]</scope>
    <source>
        <strain evidence="4">CH2 X CH6</strain>
    </source>
</reference>